<name>A0ABN5F3I4_9FLAO</name>
<organism evidence="1 2">
    <name type="scientific">Polaribacter sejongensis</name>
    <dbReference type="NCBI Taxonomy" id="985043"/>
    <lineage>
        <taxon>Bacteria</taxon>
        <taxon>Pseudomonadati</taxon>
        <taxon>Bacteroidota</taxon>
        <taxon>Flavobacteriia</taxon>
        <taxon>Flavobacteriales</taxon>
        <taxon>Flavobacteriaceae</taxon>
    </lineage>
</organism>
<evidence type="ECO:0008006" key="3">
    <source>
        <dbReference type="Google" id="ProtNLM"/>
    </source>
</evidence>
<dbReference type="EMBL" id="CP019336">
    <property type="protein sequence ID" value="AUC21518.1"/>
    <property type="molecule type" value="Genomic_DNA"/>
</dbReference>
<protein>
    <recommendedName>
        <fullName evidence="3">DUF1735 domain-containing protein</fullName>
    </recommendedName>
</protein>
<evidence type="ECO:0000313" key="1">
    <source>
        <dbReference type="EMBL" id="AUC21518.1"/>
    </source>
</evidence>
<sequence length="312" mass="34242">MVKNLKTKIMNKSKLTTVTQFLMLVIIAGLGFSSCAYDDFVENEFDFTSVYLPYQQIDRTFIMGEGMRIGVGAVLGGRLDNTEDVEITFSLQDDLVNDAGLTVLPTSHYQLVDADGNPANNKITIPAGSSQGFVYVKADSINFLGDTESLGNKYALGFQLENVVKADSILSNLKSTMITFTYINQLYGKYIQKGSFVKEDGASSETLTYSGVITDEIEFTMAAPKTFVYNGLAEFRGGTQKMHVILADDNTITLESIAGSVAIIDDGGSIYNPDTREITLNYSFDYNGANYKASDVLEFRNRIVDGVNQTEI</sequence>
<gene>
    <name evidence="1" type="ORF">BTO15_05105</name>
</gene>
<keyword evidence="2" id="KW-1185">Reference proteome</keyword>
<dbReference type="Proteomes" id="UP000232721">
    <property type="component" value="Chromosome"/>
</dbReference>
<dbReference type="Gene3D" id="2.60.40.1740">
    <property type="entry name" value="hypothetical protein (bacova_03559)"/>
    <property type="match status" value="1"/>
</dbReference>
<accession>A0ABN5F3I4</accession>
<evidence type="ECO:0000313" key="2">
    <source>
        <dbReference type="Proteomes" id="UP000232721"/>
    </source>
</evidence>
<dbReference type="PROSITE" id="PS51257">
    <property type="entry name" value="PROKAR_LIPOPROTEIN"/>
    <property type="match status" value="1"/>
</dbReference>
<proteinExistence type="predicted"/>
<reference evidence="1 2" key="1">
    <citation type="submission" date="2017-02" db="EMBL/GenBank/DDBJ databases">
        <title>Trade-off between light-utilization and light-protection in marine flavobacteria.</title>
        <authorList>
            <person name="Kumagai Y."/>
            <person name="Yoshizawa S."/>
            <person name="Kogure K."/>
            <person name="Iwasaki W."/>
        </authorList>
    </citation>
    <scope>NUCLEOTIDE SEQUENCE [LARGE SCALE GENOMIC DNA]</scope>
    <source>
        <strain evidence="1 2">KCTC 23670</strain>
    </source>
</reference>